<reference evidence="1 2" key="1">
    <citation type="submission" date="2015-12" db="EMBL/GenBank/DDBJ databases">
        <title>Genome sequence of Aneurinibacillus soli.</title>
        <authorList>
            <person name="Lee J.S."/>
            <person name="Lee K.C."/>
            <person name="Kim K.K."/>
            <person name="Lee B.W."/>
        </authorList>
    </citation>
    <scope>NUCLEOTIDE SEQUENCE [LARGE SCALE GENOMIC DNA]</scope>
    <source>
        <strain evidence="1 2">CB4</strain>
    </source>
</reference>
<keyword evidence="2" id="KW-1185">Reference proteome</keyword>
<evidence type="ECO:0000313" key="1">
    <source>
        <dbReference type="EMBL" id="BAU26267.1"/>
    </source>
</evidence>
<dbReference type="RefSeq" id="WP_096463329.1">
    <property type="nucleotide sequence ID" value="NZ_AP017312.1"/>
</dbReference>
<dbReference type="KEGG" id="asoc:CB4_00381"/>
<dbReference type="EMBL" id="AP017312">
    <property type="protein sequence ID" value="BAU26267.1"/>
    <property type="molecule type" value="Genomic_DNA"/>
</dbReference>
<organism evidence="1 2">
    <name type="scientific">Aneurinibacillus soli</name>
    <dbReference type="NCBI Taxonomy" id="1500254"/>
    <lineage>
        <taxon>Bacteria</taxon>
        <taxon>Bacillati</taxon>
        <taxon>Bacillota</taxon>
        <taxon>Bacilli</taxon>
        <taxon>Bacillales</taxon>
        <taxon>Paenibacillaceae</taxon>
        <taxon>Aneurinibacillus group</taxon>
        <taxon>Aneurinibacillus</taxon>
    </lineage>
</organism>
<protein>
    <submittedName>
        <fullName evidence="1">Uncharacterized protein</fullName>
    </submittedName>
</protein>
<dbReference type="NCBIfam" id="NF046065">
    <property type="entry name" value="MtxRegRemB"/>
    <property type="match status" value="1"/>
</dbReference>
<sequence>MFIHLGGDMVVRSKDVIIILDFQMKQSSKTTRQFLAQAEEDGRLIVLGGEQTKSYVVTEGKVYGSPISSLTLKRRANFLESR</sequence>
<accession>A0A0U4WBS4</accession>
<name>A0A0U4WBS4_9BACL</name>
<dbReference type="OrthoDB" id="9811390at2"/>
<dbReference type="AlphaFoldDB" id="A0A0U4WBS4"/>
<dbReference type="Proteomes" id="UP000217696">
    <property type="component" value="Chromosome"/>
</dbReference>
<evidence type="ECO:0000313" key="2">
    <source>
        <dbReference type="Proteomes" id="UP000217696"/>
    </source>
</evidence>
<dbReference type="Pfam" id="PF04025">
    <property type="entry name" value="RemA-like"/>
    <property type="match status" value="1"/>
</dbReference>
<proteinExistence type="predicted"/>
<dbReference type="InterPro" id="IPR007169">
    <property type="entry name" value="RemA-like"/>
</dbReference>
<gene>
    <name evidence="1" type="ORF">CB4_00381</name>
</gene>